<proteinExistence type="predicted"/>
<reference evidence="1" key="1">
    <citation type="thesis" date="2020" institute="ProQuest LLC" country="789 East Eisenhower Parkway, Ann Arbor, MI, USA">
        <title>Comparative Genomics and Chromosome Evolution.</title>
        <authorList>
            <person name="Mudd A.B."/>
        </authorList>
    </citation>
    <scope>NUCLEOTIDE SEQUENCE</scope>
    <source>
        <strain evidence="1">237g6f4</strain>
        <tissue evidence="1">Blood</tissue>
    </source>
</reference>
<evidence type="ECO:0000313" key="2">
    <source>
        <dbReference type="Proteomes" id="UP000824782"/>
    </source>
</evidence>
<dbReference type="EMBL" id="WNYA01000729">
    <property type="protein sequence ID" value="KAG8547426.1"/>
    <property type="molecule type" value="Genomic_DNA"/>
</dbReference>
<dbReference type="Proteomes" id="UP000824782">
    <property type="component" value="Unassembled WGS sequence"/>
</dbReference>
<accession>A0AAV6ZDZ1</accession>
<dbReference type="AlphaFoldDB" id="A0AAV6ZDZ1"/>
<organism evidence="1 2">
    <name type="scientific">Engystomops pustulosus</name>
    <name type="common">Tungara frog</name>
    <name type="synonym">Physalaemus pustulosus</name>
    <dbReference type="NCBI Taxonomy" id="76066"/>
    <lineage>
        <taxon>Eukaryota</taxon>
        <taxon>Metazoa</taxon>
        <taxon>Chordata</taxon>
        <taxon>Craniata</taxon>
        <taxon>Vertebrata</taxon>
        <taxon>Euteleostomi</taxon>
        <taxon>Amphibia</taxon>
        <taxon>Batrachia</taxon>
        <taxon>Anura</taxon>
        <taxon>Neobatrachia</taxon>
        <taxon>Hyloidea</taxon>
        <taxon>Leptodactylidae</taxon>
        <taxon>Leiuperinae</taxon>
        <taxon>Engystomops</taxon>
    </lineage>
</organism>
<sequence length="74" mass="8365">MTSGENISPIQIYKDVVALCMRSKPQSHVFPYPDLEGFSCLPVYSVICTSFLLFSRWGMNLFFSTAFSSWSLGK</sequence>
<comment type="caution">
    <text evidence="1">The sequence shown here is derived from an EMBL/GenBank/DDBJ whole genome shotgun (WGS) entry which is preliminary data.</text>
</comment>
<name>A0AAV6ZDZ1_ENGPU</name>
<gene>
    <name evidence="1" type="ORF">GDO81_028372</name>
</gene>
<keyword evidence="2" id="KW-1185">Reference proteome</keyword>
<protein>
    <submittedName>
        <fullName evidence="1">Uncharacterized protein</fullName>
    </submittedName>
</protein>
<evidence type="ECO:0000313" key="1">
    <source>
        <dbReference type="EMBL" id="KAG8547426.1"/>
    </source>
</evidence>